<dbReference type="RefSeq" id="WP_163298628.1">
    <property type="nucleotide sequence ID" value="NZ_JAAGRR010000060.1"/>
</dbReference>
<organism evidence="2 3">
    <name type="scientific">Dissulfurirhabdus thermomarina</name>
    <dbReference type="NCBI Taxonomy" id="1765737"/>
    <lineage>
        <taxon>Bacteria</taxon>
        <taxon>Deltaproteobacteria</taxon>
        <taxon>Dissulfurirhabdaceae</taxon>
        <taxon>Dissulfurirhabdus</taxon>
    </lineage>
</organism>
<evidence type="ECO:0000256" key="1">
    <source>
        <dbReference type="SAM" id="SignalP"/>
    </source>
</evidence>
<reference evidence="2 3" key="1">
    <citation type="submission" date="2020-02" db="EMBL/GenBank/DDBJ databases">
        <title>Comparative genomics of sulfur disproportionating microorganisms.</title>
        <authorList>
            <person name="Ward L.M."/>
            <person name="Bertran E."/>
            <person name="Johnston D.T."/>
        </authorList>
    </citation>
    <scope>NUCLEOTIDE SEQUENCE [LARGE SCALE GENOMIC DNA]</scope>
    <source>
        <strain evidence="2 3">DSM 100025</strain>
    </source>
</reference>
<sequence>MKRHDGARCKMVVRVLVLAVGALCGFTMAASALAAEEKPAAALSVDVLSQYIFRGFALSEDSVVIQPAISVDYMGFEAELWGNVDTNRDSAAAGNHLNSWTETEATLAYSHAFGPVEVTGGFIYYAFDDPAIDDAEEFFAKLALPDLPLAPTLTAYREVAHKPSWYIALEVSQDFALAHGMSLELGARAAYLISNDRDEFPEIDDHGVIHGKFNDFDDGRVSAALSIPVTEYVTVRPEVFWSFPLSSDAESLIRDAGLSVTTDSASYVYGGIGAVMRF</sequence>
<dbReference type="AlphaFoldDB" id="A0A6N9TMX9"/>
<feature type="signal peptide" evidence="1">
    <location>
        <begin position="1"/>
        <end position="34"/>
    </location>
</feature>
<keyword evidence="3" id="KW-1185">Reference proteome</keyword>
<evidence type="ECO:0000313" key="3">
    <source>
        <dbReference type="Proteomes" id="UP000469346"/>
    </source>
</evidence>
<proteinExistence type="predicted"/>
<accession>A0A6N9TMX9</accession>
<keyword evidence="1" id="KW-0732">Signal</keyword>
<dbReference type="Proteomes" id="UP000469346">
    <property type="component" value="Unassembled WGS sequence"/>
</dbReference>
<gene>
    <name evidence="2" type="ORF">G3N55_06490</name>
</gene>
<comment type="caution">
    <text evidence="2">The sequence shown here is derived from an EMBL/GenBank/DDBJ whole genome shotgun (WGS) entry which is preliminary data.</text>
</comment>
<feature type="chain" id="PRO_5026820616" description="MipA/OmpV family protein" evidence="1">
    <location>
        <begin position="35"/>
        <end position="278"/>
    </location>
</feature>
<evidence type="ECO:0008006" key="4">
    <source>
        <dbReference type="Google" id="ProtNLM"/>
    </source>
</evidence>
<dbReference type="EMBL" id="JAAGRR010000060">
    <property type="protein sequence ID" value="NDY42489.1"/>
    <property type="molecule type" value="Genomic_DNA"/>
</dbReference>
<name>A0A6N9TMX9_DISTH</name>
<protein>
    <recommendedName>
        <fullName evidence="4">MipA/OmpV family protein</fullName>
    </recommendedName>
</protein>
<evidence type="ECO:0000313" key="2">
    <source>
        <dbReference type="EMBL" id="NDY42489.1"/>
    </source>
</evidence>